<evidence type="ECO:0000256" key="3">
    <source>
        <dbReference type="ARBA" id="ARBA00012291"/>
    </source>
</evidence>
<comment type="caution">
    <text evidence="11">The sequence shown here is derived from an EMBL/GenBank/DDBJ whole genome shotgun (WGS) entry which is preliminary data.</text>
</comment>
<comment type="catalytic activity">
    <reaction evidence="9">
        <text>UTP + L-glutamine + ATP + H2O = CTP + L-glutamate + ADP + phosphate + 2 H(+)</text>
        <dbReference type="Rhea" id="RHEA:26426"/>
        <dbReference type="ChEBI" id="CHEBI:15377"/>
        <dbReference type="ChEBI" id="CHEBI:15378"/>
        <dbReference type="ChEBI" id="CHEBI:29985"/>
        <dbReference type="ChEBI" id="CHEBI:30616"/>
        <dbReference type="ChEBI" id="CHEBI:37563"/>
        <dbReference type="ChEBI" id="CHEBI:43474"/>
        <dbReference type="ChEBI" id="CHEBI:46398"/>
        <dbReference type="ChEBI" id="CHEBI:58359"/>
        <dbReference type="ChEBI" id="CHEBI:456216"/>
        <dbReference type="EC" id="6.3.4.2"/>
    </reaction>
</comment>
<gene>
    <name evidence="11" type="ORF">FHR98_001649</name>
</gene>
<dbReference type="InterPro" id="IPR004468">
    <property type="entry name" value="CTP_synthase"/>
</dbReference>
<keyword evidence="5" id="KW-0547">Nucleotide-binding</keyword>
<reference evidence="11 12" key="1">
    <citation type="submission" date="2020-08" db="EMBL/GenBank/DDBJ databases">
        <title>Genomic Encyclopedia of Type Strains, Phase III (KMG-III): the genomes of soil and plant-associated and newly described type strains.</title>
        <authorList>
            <person name="Whitman W."/>
        </authorList>
    </citation>
    <scope>NUCLEOTIDE SEQUENCE [LARGE SCALE GENOMIC DNA]</scope>
    <source>
        <strain evidence="11 12">CECT 8803</strain>
    </source>
</reference>
<dbReference type="EMBL" id="JACHXA010000004">
    <property type="protein sequence ID" value="MBB3065362.1"/>
    <property type="molecule type" value="Genomic_DNA"/>
</dbReference>
<comment type="similarity">
    <text evidence="2">Belongs to the CTP synthase family.</text>
</comment>
<evidence type="ECO:0000259" key="10">
    <source>
        <dbReference type="Pfam" id="PF00117"/>
    </source>
</evidence>
<keyword evidence="4 11" id="KW-0436">Ligase</keyword>
<dbReference type="Pfam" id="PF00117">
    <property type="entry name" value="GATase"/>
    <property type="match status" value="1"/>
</dbReference>
<evidence type="ECO:0000256" key="9">
    <source>
        <dbReference type="ARBA" id="ARBA00047781"/>
    </source>
</evidence>
<dbReference type="GO" id="GO:0044210">
    <property type="term" value="P:'de novo' CTP biosynthetic process"/>
    <property type="evidence" value="ECO:0007669"/>
    <property type="project" value="UniProtKB-UniPathway"/>
</dbReference>
<evidence type="ECO:0000313" key="11">
    <source>
        <dbReference type="EMBL" id="MBB3065362.1"/>
    </source>
</evidence>
<keyword evidence="8" id="KW-0665">Pyrimidine biosynthesis</keyword>
<dbReference type="RefSeq" id="WP_183416198.1">
    <property type="nucleotide sequence ID" value="NZ_JACHXA010000004.1"/>
</dbReference>
<evidence type="ECO:0000256" key="2">
    <source>
        <dbReference type="ARBA" id="ARBA00007533"/>
    </source>
</evidence>
<keyword evidence="12" id="KW-1185">Reference proteome</keyword>
<dbReference type="GO" id="GO:0019856">
    <property type="term" value="P:pyrimidine nucleobase biosynthetic process"/>
    <property type="evidence" value="ECO:0007669"/>
    <property type="project" value="TreeGrafter"/>
</dbReference>
<dbReference type="GO" id="GO:0005524">
    <property type="term" value="F:ATP binding"/>
    <property type="evidence" value="ECO:0007669"/>
    <property type="project" value="UniProtKB-KW"/>
</dbReference>
<dbReference type="PROSITE" id="PS51273">
    <property type="entry name" value="GATASE_TYPE_1"/>
    <property type="match status" value="1"/>
</dbReference>
<evidence type="ECO:0000256" key="5">
    <source>
        <dbReference type="ARBA" id="ARBA00022741"/>
    </source>
</evidence>
<keyword evidence="7" id="KW-0315">Glutamine amidotransferase</keyword>
<dbReference type="Proteomes" id="UP000581135">
    <property type="component" value="Unassembled WGS sequence"/>
</dbReference>
<dbReference type="SUPFAM" id="SSF52317">
    <property type="entry name" value="Class I glutamine amidotransferase-like"/>
    <property type="match status" value="1"/>
</dbReference>
<dbReference type="InterPro" id="IPR017926">
    <property type="entry name" value="GATASE"/>
</dbReference>
<evidence type="ECO:0000256" key="7">
    <source>
        <dbReference type="ARBA" id="ARBA00022962"/>
    </source>
</evidence>
<dbReference type="GO" id="GO:0003883">
    <property type="term" value="F:CTP synthase activity"/>
    <property type="evidence" value="ECO:0007669"/>
    <property type="project" value="UniProtKB-EC"/>
</dbReference>
<dbReference type="EC" id="6.3.4.2" evidence="3"/>
<organism evidence="11 12">
    <name type="scientific">Limibacillus halophilus</name>
    <dbReference type="NCBI Taxonomy" id="1579333"/>
    <lineage>
        <taxon>Bacteria</taxon>
        <taxon>Pseudomonadati</taxon>
        <taxon>Pseudomonadota</taxon>
        <taxon>Alphaproteobacteria</taxon>
        <taxon>Rhodospirillales</taxon>
        <taxon>Rhodovibrionaceae</taxon>
        <taxon>Limibacillus</taxon>
    </lineage>
</organism>
<evidence type="ECO:0000256" key="1">
    <source>
        <dbReference type="ARBA" id="ARBA00005171"/>
    </source>
</evidence>
<feature type="domain" description="Glutamine amidotransferase" evidence="10">
    <location>
        <begin position="233"/>
        <end position="427"/>
    </location>
</feature>
<keyword evidence="6" id="KW-0067">ATP-binding</keyword>
<evidence type="ECO:0000313" key="12">
    <source>
        <dbReference type="Proteomes" id="UP000581135"/>
    </source>
</evidence>
<name>A0A839SSB7_9PROT</name>
<sequence>MNVPLILVEHHTGDPSDDCVVAAELHAVLQGIFSGGAAFSRIVGPQTDQDPNAYQHVSACGTLMGNQWLWPERLSDLSADPALEFSETGVSGPGGGIIACNNVVAPGLSVDRLMHGLQQKHHVLHVRVESQGRGLTAYLQRSGLQLSVDVIGRWTFDDYCRPRLSFLDLSPLELPTNVFSKIYQAGDVAPENRRARPSVLIVGEEQRLRRQYPALLAAIGDAGDLLKMKPHVEIVSPRNLEAAEAEEAVHATDAVLLPGGCDNSQVDGQIRIAAAALRGNTPTLGSCFGMQTMVTAFVRERLGNAGAHLQEIEPSARPLTFVQNPGPNGSIRHRLGAKTFTVLPGTQARSIYQSSLGRERMHHRHSLALDLWQPLSEAGLIISGRSEEDRIADVIELPGHAFYLGIQGHPELSSSAARPHPAFIAFLAAAAANSLS</sequence>
<dbReference type="PANTHER" id="PTHR11550">
    <property type="entry name" value="CTP SYNTHASE"/>
    <property type="match status" value="1"/>
</dbReference>
<dbReference type="InterPro" id="IPR029062">
    <property type="entry name" value="Class_I_gatase-like"/>
</dbReference>
<dbReference type="Gene3D" id="3.40.50.880">
    <property type="match status" value="1"/>
</dbReference>
<evidence type="ECO:0000256" key="4">
    <source>
        <dbReference type="ARBA" id="ARBA00022598"/>
    </source>
</evidence>
<dbReference type="GO" id="GO:0042802">
    <property type="term" value="F:identical protein binding"/>
    <property type="evidence" value="ECO:0007669"/>
    <property type="project" value="TreeGrafter"/>
</dbReference>
<proteinExistence type="inferred from homology"/>
<dbReference type="PANTHER" id="PTHR11550:SF0">
    <property type="entry name" value="CTP SYNTHASE-RELATED"/>
    <property type="match status" value="1"/>
</dbReference>
<evidence type="ECO:0000256" key="8">
    <source>
        <dbReference type="ARBA" id="ARBA00022975"/>
    </source>
</evidence>
<evidence type="ECO:0000256" key="6">
    <source>
        <dbReference type="ARBA" id="ARBA00022840"/>
    </source>
</evidence>
<dbReference type="UniPathway" id="UPA00159">
    <property type="reaction ID" value="UER00277"/>
</dbReference>
<accession>A0A839SSB7</accession>
<comment type="pathway">
    <text evidence="1">Pyrimidine metabolism; CTP biosynthesis via de novo pathway; CTP from UDP: step 2/2.</text>
</comment>
<dbReference type="AlphaFoldDB" id="A0A839SSB7"/>
<protein>
    <recommendedName>
        <fullName evidence="3">CTP synthase (glutamine hydrolyzing)</fullName>
        <ecNumber evidence="3">6.3.4.2</ecNumber>
    </recommendedName>
</protein>